<proteinExistence type="predicted"/>
<keyword evidence="2" id="KW-1185">Reference proteome</keyword>
<dbReference type="AlphaFoldDB" id="A0A917GFP8"/>
<gene>
    <name evidence="1" type="ORF">GCM10011374_03110</name>
</gene>
<protein>
    <submittedName>
        <fullName evidence="1">Uncharacterized protein</fullName>
    </submittedName>
</protein>
<evidence type="ECO:0000313" key="2">
    <source>
        <dbReference type="Proteomes" id="UP000638848"/>
    </source>
</evidence>
<reference evidence="1" key="2">
    <citation type="submission" date="2020-09" db="EMBL/GenBank/DDBJ databases">
        <authorList>
            <person name="Sun Q."/>
            <person name="Zhou Y."/>
        </authorList>
    </citation>
    <scope>NUCLEOTIDE SEQUENCE</scope>
    <source>
        <strain evidence="1">CGMCC 1.12187</strain>
    </source>
</reference>
<accession>A0A917GFP8</accession>
<evidence type="ECO:0000313" key="1">
    <source>
        <dbReference type="EMBL" id="GGG44162.1"/>
    </source>
</evidence>
<sequence length="90" mass="9326">MTLIAPSARTDGPDPAVLDGVVQALASQGIVVTDVNTFFGGRGWSVTVHHAASGMTETEVRIAVWNTITNYTAILGAPEPLDGVRVHIGG</sequence>
<dbReference type="RefSeq" id="WP_188534059.1">
    <property type="nucleotide sequence ID" value="NZ_BMEQ01000001.1"/>
</dbReference>
<dbReference type="EMBL" id="BMEQ01000001">
    <property type="protein sequence ID" value="GGG44162.1"/>
    <property type="molecule type" value="Genomic_DNA"/>
</dbReference>
<dbReference type="Proteomes" id="UP000638848">
    <property type="component" value="Unassembled WGS sequence"/>
</dbReference>
<name>A0A917GFP8_9MICC</name>
<reference evidence="1" key="1">
    <citation type="journal article" date="2014" name="Int. J. Syst. Evol. Microbiol.">
        <title>Complete genome sequence of Corynebacterium casei LMG S-19264T (=DSM 44701T), isolated from a smear-ripened cheese.</title>
        <authorList>
            <consortium name="US DOE Joint Genome Institute (JGI-PGF)"/>
            <person name="Walter F."/>
            <person name="Albersmeier A."/>
            <person name="Kalinowski J."/>
            <person name="Ruckert C."/>
        </authorList>
    </citation>
    <scope>NUCLEOTIDE SEQUENCE</scope>
    <source>
        <strain evidence="1">CGMCC 1.12187</strain>
    </source>
</reference>
<comment type="caution">
    <text evidence="1">The sequence shown here is derived from an EMBL/GenBank/DDBJ whole genome shotgun (WGS) entry which is preliminary data.</text>
</comment>
<organism evidence="1 2">
    <name type="scientific">Kocuria dechangensis</name>
    <dbReference type="NCBI Taxonomy" id="1176249"/>
    <lineage>
        <taxon>Bacteria</taxon>
        <taxon>Bacillati</taxon>
        <taxon>Actinomycetota</taxon>
        <taxon>Actinomycetes</taxon>
        <taxon>Micrococcales</taxon>
        <taxon>Micrococcaceae</taxon>
        <taxon>Kocuria</taxon>
    </lineage>
</organism>